<accession>A0A7Z1RZV3</accession>
<dbReference type="SUPFAM" id="SSF54523">
    <property type="entry name" value="Pili subunits"/>
    <property type="match status" value="1"/>
</dbReference>
<proteinExistence type="predicted"/>
<dbReference type="AlphaFoldDB" id="A0A7Z1RZV3"/>
<dbReference type="NCBIfam" id="TIGR02532">
    <property type="entry name" value="IV_pilin_GFxxxE"/>
    <property type="match status" value="1"/>
</dbReference>
<dbReference type="EMBL" id="MDBS01000067">
    <property type="protein sequence ID" value="PMP23779.1"/>
    <property type="molecule type" value="Genomic_DNA"/>
</dbReference>
<dbReference type="RefSeq" id="WP_016800378.1">
    <property type="nucleotide sequence ID" value="NZ_CP170010.1"/>
</dbReference>
<reference evidence="1" key="2">
    <citation type="journal article" date="2018" name="Nature">
        <title>A major lineage of non-tailed dsDNA viruses as unrecognized killers of marine bacteria.</title>
        <authorList>
            <person name="Kauffman K.M."/>
            <person name="Hussain F.A."/>
            <person name="Yang J."/>
            <person name="Arevalo P."/>
            <person name="Brown J.M."/>
            <person name="Chang W.K."/>
            <person name="VanInsberghe D."/>
            <person name="Elsherbini J."/>
            <person name="Sharma R.S."/>
            <person name="Cutler M.B."/>
            <person name="Kelly L."/>
            <person name="Polz M.F."/>
        </authorList>
    </citation>
    <scope>NUCLEOTIDE SEQUENCE</scope>
    <source>
        <strain evidence="1">10N.222.46.E12</strain>
    </source>
</reference>
<reference evidence="1" key="1">
    <citation type="submission" date="2016-07" db="EMBL/GenBank/DDBJ databases">
        <authorList>
            <person name="Kauffman K."/>
            <person name="Arevalo P."/>
            <person name="Polz M.F."/>
        </authorList>
    </citation>
    <scope>NUCLEOTIDE SEQUENCE</scope>
    <source>
        <strain evidence="1">10N.222.46.E12</strain>
    </source>
</reference>
<evidence type="ECO:0000313" key="1">
    <source>
        <dbReference type="EMBL" id="PMP23779.1"/>
    </source>
</evidence>
<comment type="caution">
    <text evidence="1">The sequence shown here is derived from an EMBL/GenBank/DDBJ whole genome shotgun (WGS) entry which is preliminary data.</text>
</comment>
<sequence>MKKLIGFTLIELVAVIVVIGILAVTAAPRFLNIQNDSRFSAMQGLESNLETANDITYGKAAIEQLESEEEAELASGVEVHWGYPKDTQRNLKRVINIDENSDWMLSSSNPVIFTFFNQTNDMSVDEIKSNATICKLIYKEANKGERPTITISGTSCKEL</sequence>
<protein>
    <submittedName>
        <fullName evidence="1">Prepilin-type N-terminal cleavage/methylation domain-containing protein</fullName>
    </submittedName>
</protein>
<gene>
    <name evidence="1" type="ORF">BCS90_02885</name>
</gene>
<dbReference type="Gene3D" id="3.30.700.10">
    <property type="entry name" value="Glycoprotein, Type 4 Pilin"/>
    <property type="match status" value="1"/>
</dbReference>
<organism evidence="1">
    <name type="scientific">Vibrio cyclitrophicus</name>
    <dbReference type="NCBI Taxonomy" id="47951"/>
    <lineage>
        <taxon>Bacteria</taxon>
        <taxon>Pseudomonadati</taxon>
        <taxon>Pseudomonadota</taxon>
        <taxon>Gammaproteobacteria</taxon>
        <taxon>Vibrionales</taxon>
        <taxon>Vibrionaceae</taxon>
        <taxon>Vibrio</taxon>
    </lineage>
</organism>
<dbReference type="Pfam" id="PF07963">
    <property type="entry name" value="N_methyl"/>
    <property type="match status" value="1"/>
</dbReference>
<name>A0A7Z1RZV3_9VIBR</name>
<dbReference type="InterPro" id="IPR012902">
    <property type="entry name" value="N_methyl_site"/>
</dbReference>
<dbReference type="InterPro" id="IPR045584">
    <property type="entry name" value="Pilin-like"/>
</dbReference>